<proteinExistence type="predicted"/>
<dbReference type="InterPro" id="IPR031571">
    <property type="entry name" value="RcpC_dom"/>
</dbReference>
<organism evidence="2">
    <name type="scientific">marine sediment metagenome</name>
    <dbReference type="NCBI Taxonomy" id="412755"/>
    <lineage>
        <taxon>unclassified sequences</taxon>
        <taxon>metagenomes</taxon>
        <taxon>ecological metagenomes</taxon>
    </lineage>
</organism>
<dbReference type="Gene3D" id="3.40.50.300">
    <property type="entry name" value="P-loop containing nucleotide triphosphate hydrolases"/>
    <property type="match status" value="1"/>
</dbReference>
<feature type="domain" description="Flp pilus assembly protein RcpC/CpaB" evidence="1">
    <location>
        <begin position="116"/>
        <end position="212"/>
    </location>
</feature>
<dbReference type="Pfam" id="PF16976">
    <property type="entry name" value="RcpC"/>
    <property type="match status" value="1"/>
</dbReference>
<evidence type="ECO:0000313" key="2">
    <source>
        <dbReference type="EMBL" id="GAG95181.1"/>
    </source>
</evidence>
<reference evidence="2" key="1">
    <citation type="journal article" date="2014" name="Front. Microbiol.">
        <title>High frequency of phylogenetically diverse reductive dehalogenase-homologous genes in deep subseafloor sedimentary metagenomes.</title>
        <authorList>
            <person name="Kawai M."/>
            <person name="Futagami T."/>
            <person name="Toyoda A."/>
            <person name="Takaki Y."/>
            <person name="Nishi S."/>
            <person name="Hori S."/>
            <person name="Arai W."/>
            <person name="Tsubouchi T."/>
            <person name="Morono Y."/>
            <person name="Uchiyama I."/>
            <person name="Ito T."/>
            <person name="Fujiyama A."/>
            <person name="Inagaki F."/>
            <person name="Takami H."/>
        </authorList>
    </citation>
    <scope>NUCLEOTIDE SEQUENCE</scope>
    <source>
        <strain evidence="2">Expedition CK06-06</strain>
    </source>
</reference>
<accession>X1DFI0</accession>
<dbReference type="InterPro" id="IPR017592">
    <property type="entry name" value="Pilus_assmbl_Flp-typ_CpaB"/>
</dbReference>
<feature type="non-terminal residue" evidence="2">
    <location>
        <position position="1"/>
    </location>
</feature>
<comment type="caution">
    <text evidence="2">The sequence shown here is derived from an EMBL/GenBank/DDBJ whole genome shotgun (WGS) entry which is preliminary data.</text>
</comment>
<protein>
    <recommendedName>
        <fullName evidence="1">Flp pilus assembly protein RcpC/CpaB domain-containing protein</fullName>
    </recommendedName>
</protein>
<gene>
    <name evidence="2" type="ORF">S01H4_36799</name>
</gene>
<dbReference type="AlphaFoldDB" id="X1DFI0"/>
<dbReference type="EMBL" id="BART01019702">
    <property type="protein sequence ID" value="GAG95181.1"/>
    <property type="molecule type" value="Genomic_DNA"/>
</dbReference>
<evidence type="ECO:0000259" key="1">
    <source>
        <dbReference type="Pfam" id="PF16976"/>
    </source>
</evidence>
<dbReference type="NCBIfam" id="TIGR03177">
    <property type="entry name" value="pilus_cpaB"/>
    <property type="match status" value="1"/>
</dbReference>
<name>X1DFI0_9ZZZZ</name>
<dbReference type="InterPro" id="IPR027417">
    <property type="entry name" value="P-loop_NTPase"/>
</dbReference>
<sequence length="272" mass="29293">NLILLALTPDILAVYQTQWNLEMIESLHFPLSMVKVVLNRFQSKGGVPHKEVEAVMPCDVIARIPSDGKAMGLAINKGIPVVIDSPRSGASDALKGLASLLGSEEGEKIFVERQGRLSMSMPIGKRAITIPVGPTQAVGGFIKQGDHVDVLGMFAAAKLKLQPEAKTTIVTLFQDVLVLASAGSSITLALSPEEAGIISIAQNEGKILLVLRPQAETGEHTLPLLSMETLKKKYAPAVIVEPEEEGEVIEIFRGLQRETVPLLIIPKEKKEE</sequence>
<dbReference type="SUPFAM" id="SSF52540">
    <property type="entry name" value="P-loop containing nucleoside triphosphate hydrolases"/>
    <property type="match status" value="1"/>
</dbReference>